<evidence type="ECO:0000313" key="1">
    <source>
        <dbReference type="EMBL" id="KAB3530568.1"/>
    </source>
</evidence>
<dbReference type="OrthoDB" id="122912at2"/>
<evidence type="ECO:0000313" key="2">
    <source>
        <dbReference type="Proteomes" id="UP000465601"/>
    </source>
</evidence>
<name>A0A833HPE7_9FIRM</name>
<dbReference type="GO" id="GO:0004601">
    <property type="term" value="F:peroxidase activity"/>
    <property type="evidence" value="ECO:0007669"/>
    <property type="project" value="UniProtKB-KW"/>
</dbReference>
<dbReference type="EMBL" id="WBZB01000017">
    <property type="protein sequence ID" value="KAB3530568.1"/>
    <property type="molecule type" value="Genomic_DNA"/>
</dbReference>
<proteinExistence type="predicted"/>
<dbReference type="SUPFAM" id="SSF69118">
    <property type="entry name" value="AhpD-like"/>
    <property type="match status" value="1"/>
</dbReference>
<keyword evidence="1" id="KW-0560">Oxidoreductase</keyword>
<dbReference type="Gene3D" id="1.20.1290.10">
    <property type="entry name" value="AhpD-like"/>
    <property type="match status" value="1"/>
</dbReference>
<dbReference type="PANTHER" id="PTHR35446">
    <property type="entry name" value="SI:CH211-175M2.5"/>
    <property type="match status" value="1"/>
</dbReference>
<comment type="caution">
    <text evidence="1">The sequence shown here is derived from an EMBL/GenBank/DDBJ whole genome shotgun (WGS) entry which is preliminary data.</text>
</comment>
<sequence length="78" mass="8993">MNEIAKDFAKANISKEEKLMLFYAQKLTKEPYSIKERDVEGLRKAGFSDRDIFDINQVVAYFNYVNRIADGLGVVLED</sequence>
<dbReference type="Proteomes" id="UP000465601">
    <property type="component" value="Unassembled WGS sequence"/>
</dbReference>
<keyword evidence="2" id="KW-1185">Reference proteome</keyword>
<protein>
    <submittedName>
        <fullName evidence="1">Peroxidase</fullName>
    </submittedName>
</protein>
<dbReference type="PANTHER" id="PTHR35446:SF2">
    <property type="entry name" value="CARBOXYMUCONOLACTONE DECARBOXYLASE-LIKE DOMAIN-CONTAINING PROTEIN"/>
    <property type="match status" value="1"/>
</dbReference>
<accession>A0A833HPE7</accession>
<gene>
    <name evidence="1" type="ORF">F8153_06550</name>
</gene>
<organism evidence="1 2">
    <name type="scientific">Alkaliphilus serpentinus</name>
    <dbReference type="NCBI Taxonomy" id="1482731"/>
    <lineage>
        <taxon>Bacteria</taxon>
        <taxon>Bacillati</taxon>
        <taxon>Bacillota</taxon>
        <taxon>Clostridia</taxon>
        <taxon>Peptostreptococcales</taxon>
        <taxon>Natronincolaceae</taxon>
        <taxon>Alkaliphilus</taxon>
    </lineage>
</organism>
<dbReference type="InterPro" id="IPR029032">
    <property type="entry name" value="AhpD-like"/>
</dbReference>
<dbReference type="AlphaFoldDB" id="A0A833HPE7"/>
<reference evidence="1 2" key="1">
    <citation type="submission" date="2019-10" db="EMBL/GenBank/DDBJ databases">
        <title>Alkaliphilus serpentinus sp. nov. and Alkaliphilus pronyensis sp. nov., two novel anaerobic alkaliphilic species isolated from the serpentinized-hosted hydrothermal field of the Prony Bay (New Caledonia).</title>
        <authorList>
            <person name="Postec A."/>
        </authorList>
    </citation>
    <scope>NUCLEOTIDE SEQUENCE [LARGE SCALE GENOMIC DNA]</scope>
    <source>
        <strain evidence="1 2">LacT</strain>
    </source>
</reference>
<keyword evidence="1" id="KW-0575">Peroxidase</keyword>